<dbReference type="Pfam" id="PF01264">
    <property type="entry name" value="Chorismate_synt"/>
    <property type="match status" value="1"/>
</dbReference>
<dbReference type="CDD" id="cd07304">
    <property type="entry name" value="Chorismate_synthase"/>
    <property type="match status" value="1"/>
</dbReference>
<sequence length="299" mass="31703">GVFEGKTLGTPIQMLVENEDVDSEPYEERKGKPRPGHADLTYKLKHGHIDYRGGGRSSGRETVGRVAAGAIAKKLLKSEDIEVIGHTLEAAGVGLDKKVELEEIKKNAGKNSMRCADSDTAEEMREAVMEASEKGESTGGIVEVIALNAPAGLGEPVFDKLDAEIAQALMSIGAVKGVEIGLGFESAGLEGSEVNDEFELVGDNIIPKTNNAGGILGGISTGAPIIARIAVKPTPSITKPQQTVDLETMKETEIELSGRHDPNICPRIVPVAENMLALVLGDMMLRSGRINPDRFEGVN</sequence>
<evidence type="ECO:0000256" key="3">
    <source>
        <dbReference type="ARBA" id="ARBA00013036"/>
    </source>
</evidence>
<evidence type="ECO:0000256" key="6">
    <source>
        <dbReference type="ARBA" id="ARBA00023239"/>
    </source>
</evidence>
<evidence type="ECO:0000313" key="9">
    <source>
        <dbReference type="Proteomes" id="UP000070163"/>
    </source>
</evidence>
<dbReference type="EC" id="4.2.3.5" evidence="3 7"/>
<dbReference type="InterPro" id="IPR035904">
    <property type="entry name" value="Chorismate_synth_AroC_sf"/>
</dbReference>
<gene>
    <name evidence="8" type="ORF">AKJ57_05405</name>
</gene>
<dbReference type="InterPro" id="IPR020541">
    <property type="entry name" value="Chorismate_synthase_CS"/>
</dbReference>
<comment type="similarity">
    <text evidence="2">Belongs to the chorismate synthase family.</text>
</comment>
<comment type="caution">
    <text evidence="8">The sequence shown here is derived from an EMBL/GenBank/DDBJ whole genome shotgun (WGS) entry which is preliminary data.</text>
</comment>
<name>A0A133U597_9EURY</name>
<dbReference type="NCBIfam" id="NF003793">
    <property type="entry name" value="PRK05382.1"/>
    <property type="match status" value="1"/>
</dbReference>
<reference evidence="8 9" key="1">
    <citation type="journal article" date="2016" name="Sci. Rep.">
        <title>Metabolic traits of an uncultured archaeal lineage -MSBL1- from brine pools of the Red Sea.</title>
        <authorList>
            <person name="Mwirichia R."/>
            <person name="Alam I."/>
            <person name="Rashid M."/>
            <person name="Vinu M."/>
            <person name="Ba-Alawi W."/>
            <person name="Anthony Kamau A."/>
            <person name="Kamanda Ngugi D."/>
            <person name="Goker M."/>
            <person name="Klenk H.P."/>
            <person name="Bajic V."/>
            <person name="Stingl U."/>
        </authorList>
    </citation>
    <scope>NUCLEOTIDE SEQUENCE [LARGE SCALE GENOMIC DNA]</scope>
    <source>
        <strain evidence="8">SCGC-AAA259A05</strain>
    </source>
</reference>
<dbReference type="InterPro" id="IPR000453">
    <property type="entry name" value="Chorismate_synth"/>
</dbReference>
<dbReference type="EMBL" id="LHXJ01000082">
    <property type="protein sequence ID" value="KXA89373.1"/>
    <property type="molecule type" value="Genomic_DNA"/>
</dbReference>
<evidence type="ECO:0000256" key="7">
    <source>
        <dbReference type="NCBIfam" id="TIGR00033"/>
    </source>
</evidence>
<keyword evidence="5" id="KW-0057">Aromatic amino acid biosynthesis</keyword>
<dbReference type="PATRIC" id="fig|1698259.3.peg.1551"/>
<dbReference type="Gene3D" id="3.60.150.10">
    <property type="entry name" value="Chorismate synthase AroC"/>
    <property type="match status" value="1"/>
</dbReference>
<dbReference type="NCBIfam" id="TIGR00033">
    <property type="entry name" value="aroC"/>
    <property type="match status" value="1"/>
</dbReference>
<evidence type="ECO:0000256" key="2">
    <source>
        <dbReference type="ARBA" id="ARBA00008014"/>
    </source>
</evidence>
<proteinExistence type="inferred from homology"/>
<comment type="pathway">
    <text evidence="1">Metabolic intermediate biosynthesis; chorismate biosynthesis; chorismate from D-erythrose 4-phosphate and phosphoenolpyruvate: step 7/7.</text>
</comment>
<evidence type="ECO:0000256" key="1">
    <source>
        <dbReference type="ARBA" id="ARBA00005044"/>
    </source>
</evidence>
<protein>
    <recommendedName>
        <fullName evidence="3 7">Chorismate synthase</fullName>
        <ecNumber evidence="3 7">4.2.3.5</ecNumber>
    </recommendedName>
</protein>
<evidence type="ECO:0000256" key="4">
    <source>
        <dbReference type="ARBA" id="ARBA00022605"/>
    </source>
</evidence>
<organism evidence="8 9">
    <name type="scientific">candidate division MSBL1 archaeon SCGC-AAA259A05</name>
    <dbReference type="NCBI Taxonomy" id="1698259"/>
    <lineage>
        <taxon>Archaea</taxon>
        <taxon>Methanobacteriati</taxon>
        <taxon>Methanobacteriota</taxon>
        <taxon>candidate division MSBL1</taxon>
    </lineage>
</organism>
<dbReference type="SUPFAM" id="SSF103263">
    <property type="entry name" value="Chorismate synthase, AroC"/>
    <property type="match status" value="1"/>
</dbReference>
<dbReference type="AlphaFoldDB" id="A0A133U597"/>
<keyword evidence="6" id="KW-0456">Lyase</keyword>
<keyword evidence="4" id="KW-0028">Amino-acid biosynthesis</keyword>
<dbReference type="PANTHER" id="PTHR21085">
    <property type="entry name" value="CHORISMATE SYNTHASE"/>
    <property type="match status" value="1"/>
</dbReference>
<evidence type="ECO:0000256" key="5">
    <source>
        <dbReference type="ARBA" id="ARBA00023141"/>
    </source>
</evidence>
<dbReference type="GO" id="GO:0004107">
    <property type="term" value="F:chorismate synthase activity"/>
    <property type="evidence" value="ECO:0007669"/>
    <property type="project" value="UniProtKB-UniRule"/>
</dbReference>
<dbReference type="GO" id="GO:0009423">
    <property type="term" value="P:chorismate biosynthetic process"/>
    <property type="evidence" value="ECO:0007669"/>
    <property type="project" value="UniProtKB-UniRule"/>
</dbReference>
<dbReference type="GO" id="GO:0005829">
    <property type="term" value="C:cytosol"/>
    <property type="evidence" value="ECO:0007669"/>
    <property type="project" value="TreeGrafter"/>
</dbReference>
<dbReference type="PROSITE" id="PS00788">
    <property type="entry name" value="CHORISMATE_SYNTHASE_2"/>
    <property type="match status" value="1"/>
</dbReference>
<accession>A0A133U597</accession>
<keyword evidence="9" id="KW-1185">Reference proteome</keyword>
<feature type="non-terminal residue" evidence="8">
    <location>
        <position position="1"/>
    </location>
</feature>
<dbReference type="GO" id="GO:0008652">
    <property type="term" value="P:amino acid biosynthetic process"/>
    <property type="evidence" value="ECO:0007669"/>
    <property type="project" value="UniProtKB-KW"/>
</dbReference>
<dbReference type="PANTHER" id="PTHR21085:SF0">
    <property type="entry name" value="CHORISMATE SYNTHASE"/>
    <property type="match status" value="1"/>
</dbReference>
<evidence type="ECO:0000313" key="8">
    <source>
        <dbReference type="EMBL" id="KXA89373.1"/>
    </source>
</evidence>
<dbReference type="GO" id="GO:0010181">
    <property type="term" value="F:FMN binding"/>
    <property type="evidence" value="ECO:0007669"/>
    <property type="project" value="TreeGrafter"/>
</dbReference>
<dbReference type="Proteomes" id="UP000070163">
    <property type="component" value="Unassembled WGS sequence"/>
</dbReference>
<dbReference type="GO" id="GO:0009073">
    <property type="term" value="P:aromatic amino acid family biosynthetic process"/>
    <property type="evidence" value="ECO:0007669"/>
    <property type="project" value="UniProtKB-KW"/>
</dbReference>
<dbReference type="UniPathway" id="UPA00053">
    <property type="reaction ID" value="UER00090"/>
</dbReference>